<dbReference type="NCBIfam" id="TIGR02937">
    <property type="entry name" value="sigma70-ECF"/>
    <property type="match status" value="1"/>
</dbReference>
<dbReference type="Gene3D" id="1.10.10.10">
    <property type="entry name" value="Winged helix-like DNA-binding domain superfamily/Winged helix DNA-binding domain"/>
    <property type="match status" value="1"/>
</dbReference>
<dbReference type="InterPro" id="IPR014284">
    <property type="entry name" value="RNA_pol_sigma-70_dom"/>
</dbReference>
<reference evidence="9 10" key="1">
    <citation type="submission" date="2020-08" db="EMBL/GenBank/DDBJ databases">
        <title>Sequencing the genomes of 1000 actinobacteria strains.</title>
        <authorList>
            <person name="Klenk H.-P."/>
        </authorList>
    </citation>
    <scope>NUCLEOTIDE SEQUENCE [LARGE SCALE GENOMIC DNA]</scope>
    <source>
        <strain evidence="9 10">DSM 45084</strain>
    </source>
</reference>
<dbReference type="PANTHER" id="PTHR43133:SF8">
    <property type="entry name" value="RNA POLYMERASE SIGMA FACTOR HI_1459-RELATED"/>
    <property type="match status" value="1"/>
</dbReference>
<dbReference type="Proteomes" id="UP000542674">
    <property type="component" value="Unassembled WGS sequence"/>
</dbReference>
<keyword evidence="2 6" id="KW-0805">Transcription regulation</keyword>
<protein>
    <recommendedName>
        <fullName evidence="6">RNA polymerase sigma factor</fullName>
    </recommendedName>
</protein>
<dbReference type="InterPro" id="IPR013249">
    <property type="entry name" value="RNA_pol_sigma70_r4_t2"/>
</dbReference>
<dbReference type="RefSeq" id="WP_184674751.1">
    <property type="nucleotide sequence ID" value="NZ_BAABAI010000043.1"/>
</dbReference>
<evidence type="ECO:0000256" key="1">
    <source>
        <dbReference type="ARBA" id="ARBA00010641"/>
    </source>
</evidence>
<gene>
    <name evidence="9" type="ORF">F4559_006395</name>
</gene>
<feature type="domain" description="RNA polymerase sigma-70 region 2" evidence="7">
    <location>
        <begin position="23"/>
        <end position="89"/>
    </location>
</feature>
<comment type="similarity">
    <text evidence="1 6">Belongs to the sigma-70 factor family. ECF subfamily.</text>
</comment>
<keyword evidence="4 6" id="KW-0238">DNA-binding</keyword>
<dbReference type="GO" id="GO:0016987">
    <property type="term" value="F:sigma factor activity"/>
    <property type="evidence" value="ECO:0007669"/>
    <property type="project" value="UniProtKB-KW"/>
</dbReference>
<evidence type="ECO:0000256" key="5">
    <source>
        <dbReference type="ARBA" id="ARBA00023163"/>
    </source>
</evidence>
<dbReference type="InterPro" id="IPR036388">
    <property type="entry name" value="WH-like_DNA-bd_sf"/>
</dbReference>
<dbReference type="GO" id="GO:0006352">
    <property type="term" value="P:DNA-templated transcription initiation"/>
    <property type="evidence" value="ECO:0007669"/>
    <property type="project" value="InterPro"/>
</dbReference>
<dbReference type="EMBL" id="JACHJS010000001">
    <property type="protein sequence ID" value="MBB4969036.1"/>
    <property type="molecule type" value="Genomic_DNA"/>
</dbReference>
<dbReference type="InterPro" id="IPR013324">
    <property type="entry name" value="RNA_pol_sigma_r3/r4-like"/>
</dbReference>
<evidence type="ECO:0000256" key="6">
    <source>
        <dbReference type="RuleBase" id="RU000716"/>
    </source>
</evidence>
<dbReference type="InterPro" id="IPR007627">
    <property type="entry name" value="RNA_pol_sigma70_r2"/>
</dbReference>
<feature type="domain" description="RNA polymerase sigma factor 70 region 4 type 2" evidence="8">
    <location>
        <begin position="120"/>
        <end position="171"/>
    </location>
</feature>
<keyword evidence="3 6" id="KW-0731">Sigma factor</keyword>
<dbReference type="PROSITE" id="PS01063">
    <property type="entry name" value="SIGMA70_ECF"/>
    <property type="match status" value="1"/>
</dbReference>
<name>A0A7W7T9H1_9PSEU</name>
<keyword evidence="5 6" id="KW-0804">Transcription</keyword>
<dbReference type="SUPFAM" id="SSF88659">
    <property type="entry name" value="Sigma3 and sigma4 domains of RNA polymerase sigma factors"/>
    <property type="match status" value="1"/>
</dbReference>
<evidence type="ECO:0000256" key="2">
    <source>
        <dbReference type="ARBA" id="ARBA00023015"/>
    </source>
</evidence>
<evidence type="ECO:0000256" key="3">
    <source>
        <dbReference type="ARBA" id="ARBA00023082"/>
    </source>
</evidence>
<proteinExistence type="inferred from homology"/>
<evidence type="ECO:0000256" key="4">
    <source>
        <dbReference type="ARBA" id="ARBA00023125"/>
    </source>
</evidence>
<evidence type="ECO:0000313" key="9">
    <source>
        <dbReference type="EMBL" id="MBB4969036.1"/>
    </source>
</evidence>
<dbReference type="InterPro" id="IPR013325">
    <property type="entry name" value="RNA_pol_sigma_r2"/>
</dbReference>
<evidence type="ECO:0000259" key="8">
    <source>
        <dbReference type="Pfam" id="PF08281"/>
    </source>
</evidence>
<dbReference type="Pfam" id="PF08281">
    <property type="entry name" value="Sigma70_r4_2"/>
    <property type="match status" value="1"/>
</dbReference>
<evidence type="ECO:0000313" key="10">
    <source>
        <dbReference type="Proteomes" id="UP000542674"/>
    </source>
</evidence>
<comment type="caution">
    <text evidence="9">The sequence shown here is derived from an EMBL/GenBank/DDBJ whole genome shotgun (WGS) entry which is preliminary data.</text>
</comment>
<dbReference type="InterPro" id="IPR039425">
    <property type="entry name" value="RNA_pol_sigma-70-like"/>
</dbReference>
<keyword evidence="10" id="KW-1185">Reference proteome</keyword>
<dbReference type="GO" id="GO:0006950">
    <property type="term" value="P:response to stress"/>
    <property type="evidence" value="ECO:0007669"/>
    <property type="project" value="UniProtKB-ARBA"/>
</dbReference>
<sequence length="179" mass="19866">MDSPDAALADRVARGDALAFEQLVLRYSGRVFGVALRMLGDRCDAEDVTQEVFATAWNRLGELEEPAAVRTWLFRVAERRCLGILRARRCAAVGELPDSSTPLCTPAYRDPARVTETFAALTHALSALTEFQRVTWLLAEVHGLTYAQIAIAVGATEESVRGRLCRARSRLSDAMRNWR</sequence>
<accession>A0A7W7T9H1</accession>
<organism evidence="9 10">
    <name type="scientific">Saccharothrix violaceirubra</name>
    <dbReference type="NCBI Taxonomy" id="413306"/>
    <lineage>
        <taxon>Bacteria</taxon>
        <taxon>Bacillati</taxon>
        <taxon>Actinomycetota</taxon>
        <taxon>Actinomycetes</taxon>
        <taxon>Pseudonocardiales</taxon>
        <taxon>Pseudonocardiaceae</taxon>
        <taxon>Saccharothrix</taxon>
    </lineage>
</organism>
<dbReference type="InterPro" id="IPR000838">
    <property type="entry name" value="RNA_pol_sigma70_ECF_CS"/>
</dbReference>
<dbReference type="GO" id="GO:0003677">
    <property type="term" value="F:DNA binding"/>
    <property type="evidence" value="ECO:0007669"/>
    <property type="project" value="UniProtKB-KW"/>
</dbReference>
<dbReference type="SUPFAM" id="SSF88946">
    <property type="entry name" value="Sigma2 domain of RNA polymerase sigma factors"/>
    <property type="match status" value="1"/>
</dbReference>
<dbReference type="PANTHER" id="PTHR43133">
    <property type="entry name" value="RNA POLYMERASE ECF-TYPE SIGMA FACTO"/>
    <property type="match status" value="1"/>
</dbReference>
<dbReference type="Gene3D" id="1.10.1740.10">
    <property type="match status" value="1"/>
</dbReference>
<dbReference type="AlphaFoldDB" id="A0A7W7T9H1"/>
<dbReference type="Pfam" id="PF04542">
    <property type="entry name" value="Sigma70_r2"/>
    <property type="match status" value="1"/>
</dbReference>
<evidence type="ECO:0000259" key="7">
    <source>
        <dbReference type="Pfam" id="PF04542"/>
    </source>
</evidence>